<accession>A0A7W4Z050</accession>
<feature type="active site" description="Proton acceptor" evidence="3">
    <location>
        <position position="186"/>
    </location>
</feature>
<dbReference type="AlphaFoldDB" id="A0A7W4Z050"/>
<dbReference type="Proteomes" id="UP000589626">
    <property type="component" value="Unassembled WGS sequence"/>
</dbReference>
<keyword evidence="1 4" id="KW-0663">Pyridoxal phosphate</keyword>
<dbReference type="PANTHER" id="PTHR30244:SF36">
    <property type="entry name" value="3-OXO-GLUCOSE-6-PHOSPHATE:GLUTAMATE AMINOTRANSFERASE"/>
    <property type="match status" value="1"/>
</dbReference>
<proteinExistence type="inferred from homology"/>
<dbReference type="InterPro" id="IPR015422">
    <property type="entry name" value="PyrdxlP-dep_Trfase_small"/>
</dbReference>
<dbReference type="PIRSF" id="PIRSF000390">
    <property type="entry name" value="PLP_StrS"/>
    <property type="match status" value="1"/>
</dbReference>
<evidence type="ECO:0000256" key="5">
    <source>
        <dbReference type="RuleBase" id="RU004508"/>
    </source>
</evidence>
<dbReference type="Gene3D" id="3.90.1150.10">
    <property type="entry name" value="Aspartate Aminotransferase, domain 1"/>
    <property type="match status" value="1"/>
</dbReference>
<dbReference type="EMBL" id="JACHWR010000001">
    <property type="protein sequence ID" value="MBB3041944.1"/>
    <property type="molecule type" value="Genomic_DNA"/>
</dbReference>
<reference evidence="6 7" key="1">
    <citation type="submission" date="2020-08" db="EMBL/GenBank/DDBJ databases">
        <title>Sequencing the genomes of 1000 actinobacteria strains.</title>
        <authorList>
            <person name="Klenk H.-P."/>
        </authorList>
    </citation>
    <scope>NUCLEOTIDE SEQUENCE [LARGE SCALE GENOMIC DNA]</scope>
    <source>
        <strain evidence="6 7">DSM 105498</strain>
    </source>
</reference>
<dbReference type="PANTHER" id="PTHR30244">
    <property type="entry name" value="TRANSAMINASE"/>
    <property type="match status" value="1"/>
</dbReference>
<dbReference type="SUPFAM" id="SSF53383">
    <property type="entry name" value="PLP-dependent transferases"/>
    <property type="match status" value="1"/>
</dbReference>
<dbReference type="InterPro" id="IPR015421">
    <property type="entry name" value="PyrdxlP-dep_Trfase_major"/>
</dbReference>
<keyword evidence="7" id="KW-1185">Reference proteome</keyword>
<dbReference type="InterPro" id="IPR015424">
    <property type="entry name" value="PyrdxlP-dep_Trfase"/>
</dbReference>
<dbReference type="Gene3D" id="3.40.640.10">
    <property type="entry name" value="Type I PLP-dependent aspartate aminotransferase-like (Major domain)"/>
    <property type="match status" value="1"/>
</dbReference>
<evidence type="ECO:0000256" key="1">
    <source>
        <dbReference type="ARBA" id="ARBA00022898"/>
    </source>
</evidence>
<feature type="modified residue" description="N6-(pyridoxal phosphate)lysine" evidence="4">
    <location>
        <position position="186"/>
    </location>
</feature>
<dbReference type="Pfam" id="PF01041">
    <property type="entry name" value="DegT_DnrJ_EryC1"/>
    <property type="match status" value="1"/>
</dbReference>
<comment type="caution">
    <text evidence="6">The sequence shown here is derived from an EMBL/GenBank/DDBJ whole genome shotgun (WGS) entry which is preliminary data.</text>
</comment>
<dbReference type="GO" id="GO:0008483">
    <property type="term" value="F:transaminase activity"/>
    <property type="evidence" value="ECO:0007669"/>
    <property type="project" value="TreeGrafter"/>
</dbReference>
<evidence type="ECO:0000256" key="2">
    <source>
        <dbReference type="ARBA" id="ARBA00037999"/>
    </source>
</evidence>
<evidence type="ECO:0000256" key="4">
    <source>
        <dbReference type="PIRSR" id="PIRSR000390-2"/>
    </source>
</evidence>
<protein>
    <submittedName>
        <fullName evidence="6">dTDP-4-amino-4,6-dideoxygalactose transaminase</fullName>
    </submittedName>
</protein>
<dbReference type="InterPro" id="IPR000653">
    <property type="entry name" value="DegT/StrS_aminotransferase"/>
</dbReference>
<dbReference type="RefSeq" id="WP_183591793.1">
    <property type="nucleotide sequence ID" value="NZ_JACHWR010000001.1"/>
</dbReference>
<name>A0A7W4Z050_9ACTN</name>
<dbReference type="GO" id="GO:0000271">
    <property type="term" value="P:polysaccharide biosynthetic process"/>
    <property type="evidence" value="ECO:0007669"/>
    <property type="project" value="TreeGrafter"/>
</dbReference>
<evidence type="ECO:0000313" key="7">
    <source>
        <dbReference type="Proteomes" id="UP000589626"/>
    </source>
</evidence>
<dbReference type="GO" id="GO:0030170">
    <property type="term" value="F:pyridoxal phosphate binding"/>
    <property type="evidence" value="ECO:0007669"/>
    <property type="project" value="TreeGrafter"/>
</dbReference>
<organism evidence="6 7">
    <name type="scientific">Nocardioides soli</name>
    <dbReference type="NCBI Taxonomy" id="1036020"/>
    <lineage>
        <taxon>Bacteria</taxon>
        <taxon>Bacillati</taxon>
        <taxon>Actinomycetota</taxon>
        <taxon>Actinomycetes</taxon>
        <taxon>Propionibacteriales</taxon>
        <taxon>Nocardioidaceae</taxon>
        <taxon>Nocardioides</taxon>
    </lineage>
</organism>
<gene>
    <name evidence="6" type="ORF">FHU40_001745</name>
</gene>
<dbReference type="CDD" id="cd00616">
    <property type="entry name" value="AHBA_syn"/>
    <property type="match status" value="1"/>
</dbReference>
<sequence length="369" mass="39430">MTIPLVDLASQHAEIADEIRPALERVFATTAFVGGPEVAAFEREYAEYVGVAHCVGVANGTDAIELALRAVGVGPGDEVLLPANTFIATAEAVSHVGATPVLVDVDEEHLLIDPARVEGAITDRTKAILPVHLFGQTAFVEELQRLADAAGVVLIEDAAQAQGARRWGRPAGSLGRLAATSFYPGKNLGAAGDAGAVTTDDPELAERVRITAAHGSPSKYVHDVVGRNSRLDAVQAVYLRAKLARLEKWNQLRREAATRYDELLAPFDGIRRPRPAAGNEDVWHLYVVRVDERDRVLDTLAADGIGVGIHYPTPVHLTRAYSHLGLGPGSFPVAEAAARRILSLPMFPHLSMDQQERVADALARAVAVA</sequence>
<comment type="similarity">
    <text evidence="2 5">Belongs to the DegT/DnrJ/EryC1 family.</text>
</comment>
<evidence type="ECO:0000313" key="6">
    <source>
        <dbReference type="EMBL" id="MBB3041944.1"/>
    </source>
</evidence>
<evidence type="ECO:0000256" key="3">
    <source>
        <dbReference type="PIRSR" id="PIRSR000390-1"/>
    </source>
</evidence>